<proteinExistence type="predicted"/>
<keyword evidence="3" id="KW-1185">Reference proteome</keyword>
<evidence type="ECO:0000256" key="1">
    <source>
        <dbReference type="SAM" id="Phobius"/>
    </source>
</evidence>
<dbReference type="STRING" id="1423820.FC64_GL000071"/>
<name>A0A0R1ZEK4_9LACO</name>
<evidence type="ECO:0000313" key="3">
    <source>
        <dbReference type="Proteomes" id="UP000051291"/>
    </source>
</evidence>
<reference evidence="2 3" key="1">
    <citation type="journal article" date="2015" name="Genome Announc.">
        <title>Expanding the biotechnology potential of lactobacilli through comparative genomics of 213 strains and associated genera.</title>
        <authorList>
            <person name="Sun Z."/>
            <person name="Harris H.M."/>
            <person name="McCann A."/>
            <person name="Guo C."/>
            <person name="Argimon S."/>
            <person name="Zhang W."/>
            <person name="Yang X."/>
            <person name="Jeffery I.B."/>
            <person name="Cooney J.C."/>
            <person name="Kagawa T.F."/>
            <person name="Liu W."/>
            <person name="Song Y."/>
            <person name="Salvetti E."/>
            <person name="Wrobel A."/>
            <person name="Rasinkangas P."/>
            <person name="Parkhill J."/>
            <person name="Rea M.C."/>
            <person name="O'Sullivan O."/>
            <person name="Ritari J."/>
            <person name="Douillard F.P."/>
            <person name="Paul Ross R."/>
            <person name="Yang R."/>
            <person name="Briner A.E."/>
            <person name="Felis G.E."/>
            <person name="de Vos W.M."/>
            <person name="Barrangou R."/>
            <person name="Klaenhammer T.R."/>
            <person name="Caufield P.W."/>
            <person name="Cui Y."/>
            <person name="Zhang H."/>
            <person name="O'Toole P.W."/>
        </authorList>
    </citation>
    <scope>NUCLEOTIDE SEQUENCE [LARGE SCALE GENOMIC DNA]</scope>
    <source>
        <strain evidence="2 3">DSM 20653</strain>
    </source>
</reference>
<evidence type="ECO:0008006" key="4">
    <source>
        <dbReference type="Google" id="ProtNLM"/>
    </source>
</evidence>
<organism evidence="2 3">
    <name type="scientific">Ligilactobacillus araffinosus DSM 20653</name>
    <dbReference type="NCBI Taxonomy" id="1423820"/>
    <lineage>
        <taxon>Bacteria</taxon>
        <taxon>Bacillati</taxon>
        <taxon>Bacillota</taxon>
        <taxon>Bacilli</taxon>
        <taxon>Lactobacillales</taxon>
        <taxon>Lactobacillaceae</taxon>
        <taxon>Ligilactobacillus</taxon>
    </lineage>
</organism>
<dbReference type="InterPro" id="IPR024529">
    <property type="entry name" value="ECF_trnsprt_substrate-spec"/>
</dbReference>
<keyword evidence="1" id="KW-1133">Transmembrane helix</keyword>
<feature type="transmembrane region" description="Helical" evidence="1">
    <location>
        <begin position="121"/>
        <end position="144"/>
    </location>
</feature>
<dbReference type="EMBL" id="AYYZ01000008">
    <property type="protein sequence ID" value="KRM53150.1"/>
    <property type="molecule type" value="Genomic_DNA"/>
</dbReference>
<dbReference type="AlphaFoldDB" id="A0A0R1ZEK4"/>
<evidence type="ECO:0000313" key="2">
    <source>
        <dbReference type="EMBL" id="KRM53150.1"/>
    </source>
</evidence>
<accession>A0A0R1ZEK4</accession>
<dbReference type="Proteomes" id="UP000051291">
    <property type="component" value="Unassembled WGS sequence"/>
</dbReference>
<feature type="transmembrane region" description="Helical" evidence="1">
    <location>
        <begin position="12"/>
        <end position="29"/>
    </location>
</feature>
<protein>
    <recommendedName>
        <fullName evidence="4">Integral membrane protein</fullName>
    </recommendedName>
</protein>
<sequence>MFDPRQKLRRNTLLTLFGTIIIVQNLVPILGNIPIGPLSITLIHITVIVAAIVLGPVQGMIIGGIWGMITFIRAFIWPTSPLAVICFTNPLISVVPRILVGTVAGYSFIQLKKRFSVKKSMVIAAMLGSMTNTLLVLGQIYLFYHNQAPRLYSVDVHQLLPYLIGVVGTNGIPEMLLAAITVPLISTALFKVLKKQG</sequence>
<keyword evidence="1" id="KW-0812">Transmembrane</keyword>
<dbReference type="GO" id="GO:0022857">
    <property type="term" value="F:transmembrane transporter activity"/>
    <property type="evidence" value="ECO:0007669"/>
    <property type="project" value="InterPro"/>
</dbReference>
<dbReference type="RefSeq" id="WP_057906249.1">
    <property type="nucleotide sequence ID" value="NZ_AYYZ01000008.1"/>
</dbReference>
<dbReference type="Pfam" id="PF12822">
    <property type="entry name" value="ECF_trnsprt"/>
    <property type="match status" value="1"/>
</dbReference>
<dbReference type="Gene3D" id="1.10.1760.20">
    <property type="match status" value="1"/>
</dbReference>
<keyword evidence="1" id="KW-0472">Membrane</keyword>
<gene>
    <name evidence="2" type="ORF">FC64_GL000071</name>
</gene>
<dbReference type="PATRIC" id="fig|1423820.4.peg.72"/>
<comment type="caution">
    <text evidence="2">The sequence shown here is derived from an EMBL/GenBank/DDBJ whole genome shotgun (WGS) entry which is preliminary data.</text>
</comment>